<protein>
    <submittedName>
        <fullName evidence="5">PA0069 family radical SAM protein</fullName>
    </submittedName>
</protein>
<keyword evidence="2" id="KW-0408">Iron</keyword>
<dbReference type="InterPro" id="IPR006638">
    <property type="entry name" value="Elp3/MiaA/NifB-like_rSAM"/>
</dbReference>
<evidence type="ECO:0000313" key="5">
    <source>
        <dbReference type="EMBL" id="TPE60190.1"/>
    </source>
</evidence>
<accession>A0A501XI27</accession>
<dbReference type="SUPFAM" id="SSF102114">
    <property type="entry name" value="Radical SAM enzymes"/>
    <property type="match status" value="1"/>
</dbReference>
<dbReference type="InterPro" id="IPR007197">
    <property type="entry name" value="rSAM"/>
</dbReference>
<evidence type="ECO:0000256" key="3">
    <source>
        <dbReference type="ARBA" id="ARBA00023014"/>
    </source>
</evidence>
<evidence type="ECO:0000256" key="2">
    <source>
        <dbReference type="ARBA" id="ARBA00023004"/>
    </source>
</evidence>
<dbReference type="SFLD" id="SFLDS00029">
    <property type="entry name" value="Radical_SAM"/>
    <property type="match status" value="1"/>
</dbReference>
<proteinExistence type="predicted"/>
<dbReference type="EMBL" id="VFSU01000028">
    <property type="protein sequence ID" value="TPE60190.1"/>
    <property type="molecule type" value="Genomic_DNA"/>
</dbReference>
<evidence type="ECO:0000259" key="4">
    <source>
        <dbReference type="SMART" id="SM00729"/>
    </source>
</evidence>
<dbReference type="RefSeq" id="WP_140928716.1">
    <property type="nucleotide sequence ID" value="NZ_VFSU01000028.1"/>
</dbReference>
<dbReference type="CDD" id="cd01335">
    <property type="entry name" value="Radical_SAM"/>
    <property type="match status" value="1"/>
</dbReference>
<keyword evidence="6" id="KW-1185">Reference proteome</keyword>
<dbReference type="AlphaFoldDB" id="A0A501XI27"/>
<gene>
    <name evidence="5" type="ORF">FJQ54_12355</name>
</gene>
<comment type="caution">
    <text evidence="5">The sequence shown here is derived from an EMBL/GenBank/DDBJ whole genome shotgun (WGS) entry which is preliminary data.</text>
</comment>
<dbReference type="SMART" id="SM00729">
    <property type="entry name" value="Elp3"/>
    <property type="match status" value="1"/>
</dbReference>
<dbReference type="NCBIfam" id="NF033668">
    <property type="entry name" value="rSAM_PA0069"/>
    <property type="match status" value="1"/>
</dbReference>
<dbReference type="PANTHER" id="PTHR43432:SF3">
    <property type="entry name" value="SLR0285 PROTEIN"/>
    <property type="match status" value="1"/>
</dbReference>
<dbReference type="Pfam" id="PF04055">
    <property type="entry name" value="Radical_SAM"/>
    <property type="match status" value="1"/>
</dbReference>
<evidence type="ECO:0000313" key="6">
    <source>
        <dbReference type="Proteomes" id="UP000319897"/>
    </source>
</evidence>
<dbReference type="Gene3D" id="3.80.30.30">
    <property type="match status" value="1"/>
</dbReference>
<dbReference type="GO" id="GO:0003824">
    <property type="term" value="F:catalytic activity"/>
    <property type="evidence" value="ECO:0007669"/>
    <property type="project" value="InterPro"/>
</dbReference>
<organism evidence="5 6">
    <name type="scientific">Sandaracinobacter neustonicus</name>
    <dbReference type="NCBI Taxonomy" id="1715348"/>
    <lineage>
        <taxon>Bacteria</taxon>
        <taxon>Pseudomonadati</taxon>
        <taxon>Pseudomonadota</taxon>
        <taxon>Alphaproteobacteria</taxon>
        <taxon>Sphingomonadales</taxon>
        <taxon>Sphingosinicellaceae</taxon>
        <taxon>Sandaracinobacter</taxon>
    </lineage>
</organism>
<dbReference type="GO" id="GO:0046872">
    <property type="term" value="F:metal ion binding"/>
    <property type="evidence" value="ECO:0007669"/>
    <property type="project" value="UniProtKB-KW"/>
</dbReference>
<sequence>MPTPKGRAAPENQLSTRFNLPARQAEGDWLDWAMQDWATEEGELPPLRTSVQIERPRTALNRNDSPDIPFDRSFNAYRGCEHGCIYCFARPTHAYHDLSPGLDFETKLFAKPTGPALLRAEFAKRGYRPDVLAMGTNTDPYQPIEARFRITRAVLELCLETRHPVAVTTKSARVLEDLPLFADLARLGLAAVMLSVTTLDPALARAMEPRASAPRLRLKAIAVLARAGVPVYVSVSPMIPALNDHELEAIMQAAAEAGAVHAITIPVRLPHEVAPLFEAWLDANRPDRKVRVLNAIRAMRGGRLNDHRFGARMRPQGEWGRLMATRFATARKRYDLNRFVAPLRTDLFTPPRLDERQGELFLTG</sequence>
<dbReference type="OrthoDB" id="9785699at2"/>
<name>A0A501XI27_9SPHN</name>
<evidence type="ECO:0000256" key="1">
    <source>
        <dbReference type="ARBA" id="ARBA00022723"/>
    </source>
</evidence>
<feature type="domain" description="Elp3/MiaA/NifB-like radical SAM core" evidence="4">
    <location>
        <begin position="70"/>
        <end position="295"/>
    </location>
</feature>
<dbReference type="SFLD" id="SFLDG01084">
    <property type="entry name" value="Uncharacterised_Radical_SAM_Su"/>
    <property type="match status" value="1"/>
</dbReference>
<dbReference type="InterPro" id="IPR040086">
    <property type="entry name" value="MJ0683-like"/>
</dbReference>
<dbReference type="GO" id="GO:0051536">
    <property type="term" value="F:iron-sulfur cluster binding"/>
    <property type="evidence" value="ECO:0007669"/>
    <property type="project" value="UniProtKB-KW"/>
</dbReference>
<keyword evidence="1" id="KW-0479">Metal-binding</keyword>
<dbReference type="InterPro" id="IPR058240">
    <property type="entry name" value="rSAM_sf"/>
</dbReference>
<dbReference type="PANTHER" id="PTHR43432">
    <property type="entry name" value="SLR0285 PROTEIN"/>
    <property type="match status" value="1"/>
</dbReference>
<dbReference type="Proteomes" id="UP000319897">
    <property type="component" value="Unassembled WGS sequence"/>
</dbReference>
<reference evidence="5 6" key="1">
    <citation type="submission" date="2019-06" db="EMBL/GenBank/DDBJ databases">
        <authorList>
            <person name="Lee I."/>
            <person name="Jang G.I."/>
            <person name="Hwang C.Y."/>
        </authorList>
    </citation>
    <scope>NUCLEOTIDE SEQUENCE [LARGE SCALE GENOMIC DNA]</scope>
    <source>
        <strain evidence="5 6">PAMC 28131</strain>
    </source>
</reference>
<keyword evidence="3" id="KW-0411">Iron-sulfur</keyword>